<keyword evidence="3" id="KW-0460">Magnesium</keyword>
<dbReference type="SUPFAM" id="SSF53335">
    <property type="entry name" value="S-adenosyl-L-methionine-dependent methyltransferases"/>
    <property type="match status" value="1"/>
</dbReference>
<dbReference type="PANTHER" id="PTHR31009">
    <property type="entry name" value="S-ADENOSYL-L-METHIONINE:CARBOXYL METHYLTRANSFERASE FAMILY PROTEIN"/>
    <property type="match status" value="1"/>
</dbReference>
<dbReference type="Proteomes" id="UP000604825">
    <property type="component" value="Unassembled WGS sequence"/>
</dbReference>
<evidence type="ECO:0000256" key="1">
    <source>
        <dbReference type="ARBA" id="ARBA00008908"/>
    </source>
</evidence>
<dbReference type="InterPro" id="IPR005299">
    <property type="entry name" value="MeTrfase_7"/>
</dbReference>
<dbReference type="EMBL" id="CAJGYO010000001">
    <property type="protein sequence ID" value="CAD6205561.1"/>
    <property type="molecule type" value="Genomic_DNA"/>
</dbReference>
<gene>
    <name evidence="4" type="ORF">NCGR_LOCUS3392</name>
</gene>
<evidence type="ECO:0000256" key="3">
    <source>
        <dbReference type="ARBA" id="ARBA00022842"/>
    </source>
</evidence>
<protein>
    <submittedName>
        <fullName evidence="4">Uncharacterized protein</fullName>
    </submittedName>
</protein>
<dbReference type="InterPro" id="IPR042086">
    <property type="entry name" value="MeTrfase_capping"/>
</dbReference>
<keyword evidence="5" id="KW-1185">Reference proteome</keyword>
<evidence type="ECO:0000256" key="2">
    <source>
        <dbReference type="ARBA" id="ARBA00022723"/>
    </source>
</evidence>
<dbReference type="GO" id="GO:0046872">
    <property type="term" value="F:metal ion binding"/>
    <property type="evidence" value="ECO:0007669"/>
    <property type="project" value="UniProtKB-KW"/>
</dbReference>
<dbReference type="InterPro" id="IPR029063">
    <property type="entry name" value="SAM-dependent_MTases_sf"/>
</dbReference>
<comment type="caution">
    <text evidence="4">The sequence shown here is derived from an EMBL/GenBank/DDBJ whole genome shotgun (WGS) entry which is preliminary data.</text>
</comment>
<keyword evidence="2" id="KW-0479">Metal-binding</keyword>
<organism evidence="4 5">
    <name type="scientific">Miscanthus lutarioriparius</name>
    <dbReference type="NCBI Taxonomy" id="422564"/>
    <lineage>
        <taxon>Eukaryota</taxon>
        <taxon>Viridiplantae</taxon>
        <taxon>Streptophyta</taxon>
        <taxon>Embryophyta</taxon>
        <taxon>Tracheophyta</taxon>
        <taxon>Spermatophyta</taxon>
        <taxon>Magnoliopsida</taxon>
        <taxon>Liliopsida</taxon>
        <taxon>Poales</taxon>
        <taxon>Poaceae</taxon>
        <taxon>PACMAD clade</taxon>
        <taxon>Panicoideae</taxon>
        <taxon>Andropogonodae</taxon>
        <taxon>Andropogoneae</taxon>
        <taxon>Saccharinae</taxon>
        <taxon>Miscanthus</taxon>
    </lineage>
</organism>
<evidence type="ECO:0000313" key="5">
    <source>
        <dbReference type="Proteomes" id="UP000604825"/>
    </source>
</evidence>
<dbReference type="AlphaFoldDB" id="A0A811MF36"/>
<proteinExistence type="inferred from homology"/>
<dbReference type="OrthoDB" id="1523883at2759"/>
<evidence type="ECO:0000313" key="4">
    <source>
        <dbReference type="EMBL" id="CAD6205561.1"/>
    </source>
</evidence>
<comment type="similarity">
    <text evidence="1">Belongs to the methyltransferase superfamily. Type-7 methyltransferase family. SABATH subfamily.</text>
</comment>
<reference evidence="4" key="1">
    <citation type="submission" date="2020-10" db="EMBL/GenBank/DDBJ databases">
        <authorList>
            <person name="Han B."/>
            <person name="Lu T."/>
            <person name="Zhao Q."/>
            <person name="Huang X."/>
            <person name="Zhao Y."/>
        </authorList>
    </citation>
    <scope>NUCLEOTIDE SEQUENCE</scope>
</reference>
<name>A0A811MF36_9POAL</name>
<sequence>MASVQSVCMSGEGETSYAKNSAIQSGVQSRVKPLVEEAISDLCRSAVPGCLRVADLGCSSGPNALALASAAVDAVRRQPHWAERCREICVYLNDLPENDFNTVFKDVPSSLRGYGGVDRDSGLLVMVFGAPGSFYGRLFPAKTLHLVCSSFSLHWLSQVPQELVDGVLINKGSVSAGRTSTPAVTAAYARQFEQDFKRFLGSRAEEMVPGGWMVLSLYGRPANDFSSQDRYPEFIAEILQDLASQGVIAAAEVDSFNEPFYSPCQEELRGAVEQEGSFEIVGLESHDFLERGPRGDAERSKAMARFLRVLDEWLLVRHFRVDGIGDAYARAAEERYMGPAAEEDMTGVVLILSLRRRK</sequence>
<dbReference type="GO" id="GO:0008168">
    <property type="term" value="F:methyltransferase activity"/>
    <property type="evidence" value="ECO:0007669"/>
    <property type="project" value="InterPro"/>
</dbReference>
<dbReference type="Gene3D" id="3.40.50.150">
    <property type="entry name" value="Vaccinia Virus protein VP39"/>
    <property type="match status" value="1"/>
</dbReference>
<dbReference type="Gene3D" id="1.10.1200.270">
    <property type="entry name" value="Methyltransferase, alpha-helical capping domain"/>
    <property type="match status" value="1"/>
</dbReference>
<accession>A0A811MF36</accession>
<dbReference type="Pfam" id="PF03492">
    <property type="entry name" value="Methyltransf_7"/>
    <property type="match status" value="1"/>
</dbReference>